<dbReference type="Gene3D" id="1.10.10.10">
    <property type="entry name" value="Winged helix-like DNA-binding domain superfamily/Winged helix DNA-binding domain"/>
    <property type="match status" value="1"/>
</dbReference>
<dbReference type="PRINTS" id="PR00035">
    <property type="entry name" value="HTHGNTR"/>
</dbReference>
<dbReference type="Pfam" id="PF00392">
    <property type="entry name" value="GntR"/>
    <property type="match status" value="1"/>
</dbReference>
<keyword evidence="2" id="KW-0238">DNA-binding</keyword>
<dbReference type="SUPFAM" id="SSF46785">
    <property type="entry name" value="Winged helix' DNA-binding domain"/>
    <property type="match status" value="1"/>
</dbReference>
<dbReference type="PROSITE" id="PS50949">
    <property type="entry name" value="HTH_GNTR"/>
    <property type="match status" value="1"/>
</dbReference>
<accession>A0A1T4MI87</accession>
<evidence type="ECO:0000259" key="4">
    <source>
        <dbReference type="PROSITE" id="PS50949"/>
    </source>
</evidence>
<dbReference type="InterPro" id="IPR028978">
    <property type="entry name" value="Chorismate_lyase_/UTRA_dom_sf"/>
</dbReference>
<dbReference type="GO" id="GO:0003677">
    <property type="term" value="F:DNA binding"/>
    <property type="evidence" value="ECO:0007669"/>
    <property type="project" value="UniProtKB-KW"/>
</dbReference>
<dbReference type="InterPro" id="IPR000524">
    <property type="entry name" value="Tscrpt_reg_HTH_GntR"/>
</dbReference>
<dbReference type="OrthoDB" id="362473at2"/>
<evidence type="ECO:0000313" key="6">
    <source>
        <dbReference type="Proteomes" id="UP000243297"/>
    </source>
</evidence>
<dbReference type="Proteomes" id="UP000243297">
    <property type="component" value="Unassembled WGS sequence"/>
</dbReference>
<gene>
    <name evidence="5" type="ORF">SAMN02745191_1262</name>
</gene>
<evidence type="ECO:0000256" key="3">
    <source>
        <dbReference type="ARBA" id="ARBA00023163"/>
    </source>
</evidence>
<keyword evidence="3" id="KW-0804">Transcription</keyword>
<dbReference type="InterPro" id="IPR011663">
    <property type="entry name" value="UTRA"/>
</dbReference>
<dbReference type="EMBL" id="FUWY01000003">
    <property type="protein sequence ID" value="SJZ66729.1"/>
    <property type="molecule type" value="Genomic_DNA"/>
</dbReference>
<dbReference type="SUPFAM" id="SSF64288">
    <property type="entry name" value="Chorismate lyase-like"/>
    <property type="match status" value="1"/>
</dbReference>
<dbReference type="Gene3D" id="3.40.1410.10">
    <property type="entry name" value="Chorismate lyase-like"/>
    <property type="match status" value="1"/>
</dbReference>
<sequence length="236" mass="27223">MKIDKRPRYVVVMEAVQNYIMKHHLAVGDKIPAEPEWMEEFHVSRATVRQAMQELENAGIIEKKHGIGTFVAEEKMSIQMEGFFSFSEEARKVSNDVYTKILKFKRTLNAPKKVTELFGTSDVIELERLRYIDNEPTLLELTYIPGNIVKGRLPKEFEFESLYDYLKSLGISHLSGSEKLTPHLPTSHEASKLQIDKQSLLLQFTRILSEEKPIEYTITILKPGKIGIETKIERKL</sequence>
<dbReference type="CDD" id="cd07377">
    <property type="entry name" value="WHTH_GntR"/>
    <property type="match status" value="1"/>
</dbReference>
<evidence type="ECO:0000313" key="5">
    <source>
        <dbReference type="EMBL" id="SJZ66729.1"/>
    </source>
</evidence>
<proteinExistence type="predicted"/>
<dbReference type="PANTHER" id="PTHR44846:SF1">
    <property type="entry name" value="MANNOSYL-D-GLYCERATE TRANSPORT_METABOLISM SYSTEM REPRESSOR MNGR-RELATED"/>
    <property type="match status" value="1"/>
</dbReference>
<protein>
    <submittedName>
        <fullName evidence="5">GntR family transcriptional regulator</fullName>
    </submittedName>
</protein>
<dbReference type="GO" id="GO:0045892">
    <property type="term" value="P:negative regulation of DNA-templated transcription"/>
    <property type="evidence" value="ECO:0007669"/>
    <property type="project" value="TreeGrafter"/>
</dbReference>
<dbReference type="PANTHER" id="PTHR44846">
    <property type="entry name" value="MANNOSYL-D-GLYCERATE TRANSPORT/METABOLISM SYSTEM REPRESSOR MNGR-RELATED"/>
    <property type="match status" value="1"/>
</dbReference>
<dbReference type="InterPro" id="IPR050679">
    <property type="entry name" value="Bact_HTH_transcr_reg"/>
</dbReference>
<organism evidence="5 6">
    <name type="scientific">Anaerorhabdus furcosa</name>
    <dbReference type="NCBI Taxonomy" id="118967"/>
    <lineage>
        <taxon>Bacteria</taxon>
        <taxon>Bacillati</taxon>
        <taxon>Bacillota</taxon>
        <taxon>Erysipelotrichia</taxon>
        <taxon>Erysipelotrichales</taxon>
        <taxon>Erysipelotrichaceae</taxon>
        <taxon>Anaerorhabdus</taxon>
    </lineage>
</organism>
<evidence type="ECO:0000256" key="2">
    <source>
        <dbReference type="ARBA" id="ARBA00023125"/>
    </source>
</evidence>
<evidence type="ECO:0000256" key="1">
    <source>
        <dbReference type="ARBA" id="ARBA00023015"/>
    </source>
</evidence>
<feature type="domain" description="HTH gntR-type" evidence="4">
    <location>
        <begin position="6"/>
        <end position="74"/>
    </location>
</feature>
<keyword evidence="6" id="KW-1185">Reference proteome</keyword>
<dbReference type="STRING" id="118967.SAMN02745191_1262"/>
<dbReference type="RefSeq" id="WP_078711672.1">
    <property type="nucleotide sequence ID" value="NZ_FUWY01000003.1"/>
</dbReference>
<dbReference type="SMART" id="SM00866">
    <property type="entry name" value="UTRA"/>
    <property type="match status" value="1"/>
</dbReference>
<dbReference type="InterPro" id="IPR036388">
    <property type="entry name" value="WH-like_DNA-bd_sf"/>
</dbReference>
<dbReference type="GO" id="GO:0003700">
    <property type="term" value="F:DNA-binding transcription factor activity"/>
    <property type="evidence" value="ECO:0007669"/>
    <property type="project" value="InterPro"/>
</dbReference>
<dbReference type="Pfam" id="PF07702">
    <property type="entry name" value="UTRA"/>
    <property type="match status" value="1"/>
</dbReference>
<dbReference type="InterPro" id="IPR036390">
    <property type="entry name" value="WH_DNA-bd_sf"/>
</dbReference>
<dbReference type="AlphaFoldDB" id="A0A1T4MI87"/>
<name>A0A1T4MI87_9FIRM</name>
<keyword evidence="1" id="KW-0805">Transcription regulation</keyword>
<reference evidence="6" key="1">
    <citation type="submission" date="2017-02" db="EMBL/GenBank/DDBJ databases">
        <authorList>
            <person name="Varghese N."/>
            <person name="Submissions S."/>
        </authorList>
    </citation>
    <scope>NUCLEOTIDE SEQUENCE [LARGE SCALE GENOMIC DNA]</scope>
    <source>
        <strain evidence="6">ATCC 25662</strain>
    </source>
</reference>
<dbReference type="SMART" id="SM00345">
    <property type="entry name" value="HTH_GNTR"/>
    <property type="match status" value="1"/>
</dbReference>